<dbReference type="GO" id="GO:0008017">
    <property type="term" value="F:microtubule binding"/>
    <property type="evidence" value="ECO:0007669"/>
    <property type="project" value="InterPro"/>
</dbReference>
<dbReference type="PANTHER" id="PTHR24115:SF996">
    <property type="entry name" value="PUTATIVE-RELATED"/>
    <property type="match status" value="1"/>
</dbReference>
<feature type="coiled-coil region" evidence="2">
    <location>
        <begin position="489"/>
        <end position="527"/>
    </location>
</feature>
<feature type="region of interest" description="Disordered" evidence="3">
    <location>
        <begin position="1"/>
        <end position="60"/>
    </location>
</feature>
<dbReference type="Proteomes" id="UP000078546">
    <property type="component" value="Unassembled WGS sequence"/>
</dbReference>
<evidence type="ECO:0000313" key="5">
    <source>
        <dbReference type="EMBL" id="SBS80457.1"/>
    </source>
</evidence>
<dbReference type="InterPro" id="IPR001752">
    <property type="entry name" value="Kinesin_motor_dom"/>
</dbReference>
<dbReference type="GO" id="GO:0007018">
    <property type="term" value="P:microtubule-based movement"/>
    <property type="evidence" value="ECO:0007669"/>
    <property type="project" value="InterPro"/>
</dbReference>
<protein>
    <submittedName>
        <fullName evidence="5">Kinesin-like protein, putative</fullName>
    </submittedName>
</protein>
<evidence type="ECO:0000313" key="6">
    <source>
        <dbReference type="Proteomes" id="UP000078546"/>
    </source>
</evidence>
<feature type="compositionally biased region" description="Basic and acidic residues" evidence="3">
    <location>
        <begin position="37"/>
        <end position="60"/>
    </location>
</feature>
<gene>
    <name evidence="5" type="ORF">POVCU1_001070</name>
</gene>
<evidence type="ECO:0000259" key="4">
    <source>
        <dbReference type="PROSITE" id="PS50067"/>
    </source>
</evidence>
<dbReference type="Gene3D" id="3.40.850.10">
    <property type="entry name" value="Kinesin motor domain"/>
    <property type="match status" value="1"/>
</dbReference>
<organism evidence="5 6">
    <name type="scientific">Plasmodium ovale curtisi</name>
    <dbReference type="NCBI Taxonomy" id="864141"/>
    <lineage>
        <taxon>Eukaryota</taxon>
        <taxon>Sar</taxon>
        <taxon>Alveolata</taxon>
        <taxon>Apicomplexa</taxon>
        <taxon>Aconoidasida</taxon>
        <taxon>Haemosporida</taxon>
        <taxon>Plasmodiidae</taxon>
        <taxon>Plasmodium</taxon>
        <taxon>Plasmodium (Plasmodium)</taxon>
    </lineage>
</organism>
<accession>A0A1A8VMG3</accession>
<dbReference type="Pfam" id="PF00225">
    <property type="entry name" value="Kinesin"/>
    <property type="match status" value="1"/>
</dbReference>
<feature type="domain" description="Kinesin motor" evidence="4">
    <location>
        <begin position="78"/>
        <end position="312"/>
    </location>
</feature>
<feature type="region of interest" description="Disordered" evidence="3">
    <location>
        <begin position="736"/>
        <end position="765"/>
    </location>
</feature>
<dbReference type="SUPFAM" id="SSF52540">
    <property type="entry name" value="P-loop containing nucleoside triphosphate hydrolases"/>
    <property type="match status" value="1"/>
</dbReference>
<dbReference type="PANTHER" id="PTHR24115">
    <property type="entry name" value="KINESIN-RELATED"/>
    <property type="match status" value="1"/>
</dbReference>
<evidence type="ECO:0000256" key="2">
    <source>
        <dbReference type="SAM" id="Coils"/>
    </source>
</evidence>
<name>A0A1A8VMG3_PLAOA</name>
<proteinExistence type="inferred from homology"/>
<comment type="similarity">
    <text evidence="1">Belongs to the TRAFAC class myosin-kinesin ATPase superfamily. Kinesin family.</text>
</comment>
<sequence>MYSLSKISTKMLKKKKKKRKNHEEDDNSFCTYSKDASALDKKSKPQKHLHEERRSDEKSFARELKAEDRIDEKQGHKLENVVVRIRKLEKNEESSLHTDPNDKTTLYFNKDFSIEKYNFDMVFNENDNNEMIFKKIGGHLIVNNVCRGFKETVITYGQTGSGKTYTLFGSNKEYGIVYYFVYHLYKLCNFKNKKKTIYLSIYEILGDTLVDLISYQNEKSIEFYTEEYYLKTIRYPYKVVNIKNYETAKKIIDTACLLRNVEATSQNMRSSRSHAIIQFFVNISDSTRSNGIETVRDYYGVLTLVDLVGCEREEFNTTKKEKSKDDKTSTKILNSSLTSLNKMLRKMQMGNLDESDKRQSLTSSTLIMASECKKIKSKRKQLIYVKSENKDAFFKKIANDSGKAGRCHGEYEEGRWDQNTSKQNGKDGKDGTVGTDGERTREEKDDVSNNTTNASVIVVYANGERGNNVVNLSSEMGESEKYKSLKNIVREIIEEKGREEKKKNNLIQELKNDVVKLQKECAFWKRETHNYHNKLKVLNKNYIKMNEYLFNTLNNNSSNLCNSSFVKCENHTYGEWKSEHLAKKGNVLVHGGKYEQAKGGWRKDRQSNTEQGGCDIVHTPHNAKDSDQKQTRSHHSPDLFTSDGTYNADNGIADSLYEKMETDNYFKKKNTTGVYQIDDEYTLKREKSHNKLVPFDEKKKSEKECLLNNSPERKKYFRKVFTKELINYEQNSAHRENWEKENDTPEHVREQRNDKKKPIYEKKKNSTIDAYNEHDTVFKKKNCVSNFVEKRENNDLNSHQIVKNDVTVDIIRNKTNNSNEEPLLRNYQTNEDVDPSPYYNKMDTENVKRKNSEKGIIPTDELTMNNAEATKMGSTLNIPSKSATMNYAPKSEALHMIPSEHFNHRHNVTVESLATKIKNRILKSRSLSIAK</sequence>
<dbReference type="GO" id="GO:0005524">
    <property type="term" value="F:ATP binding"/>
    <property type="evidence" value="ECO:0007669"/>
    <property type="project" value="UniProtKB-UniRule"/>
</dbReference>
<dbReference type="EMBL" id="FLQV01000025">
    <property type="protein sequence ID" value="SBS80457.1"/>
    <property type="molecule type" value="Genomic_DNA"/>
</dbReference>
<dbReference type="GO" id="GO:0016887">
    <property type="term" value="F:ATP hydrolysis activity"/>
    <property type="evidence" value="ECO:0007669"/>
    <property type="project" value="TreeGrafter"/>
</dbReference>
<dbReference type="GO" id="GO:0005874">
    <property type="term" value="C:microtubule"/>
    <property type="evidence" value="ECO:0007669"/>
    <property type="project" value="TreeGrafter"/>
</dbReference>
<keyword evidence="1" id="KW-0547">Nucleotide-binding</keyword>
<dbReference type="GO" id="GO:0003777">
    <property type="term" value="F:microtubule motor activity"/>
    <property type="evidence" value="ECO:0007669"/>
    <property type="project" value="InterPro"/>
</dbReference>
<feature type="compositionally biased region" description="Basic and acidic residues" evidence="3">
    <location>
        <begin position="407"/>
        <end position="416"/>
    </location>
</feature>
<keyword evidence="1" id="KW-0067">ATP-binding</keyword>
<dbReference type="AlphaFoldDB" id="A0A1A8VMG3"/>
<dbReference type="PRINTS" id="PR00380">
    <property type="entry name" value="KINESINHEAVY"/>
</dbReference>
<feature type="compositionally biased region" description="Basic and acidic residues" evidence="3">
    <location>
        <begin position="424"/>
        <end position="447"/>
    </location>
</feature>
<feature type="region of interest" description="Disordered" evidence="3">
    <location>
        <begin position="598"/>
        <end position="645"/>
    </location>
</feature>
<evidence type="ECO:0000256" key="3">
    <source>
        <dbReference type="SAM" id="MobiDB-lite"/>
    </source>
</evidence>
<feature type="region of interest" description="Disordered" evidence="3">
    <location>
        <begin position="401"/>
        <end position="448"/>
    </location>
</feature>
<reference evidence="6" key="1">
    <citation type="submission" date="2016-05" db="EMBL/GenBank/DDBJ databases">
        <authorList>
            <person name="Naeem Raeece"/>
        </authorList>
    </citation>
    <scope>NUCLEOTIDE SEQUENCE [LARGE SCALE GENOMIC DNA]</scope>
</reference>
<dbReference type="InterPro" id="IPR027417">
    <property type="entry name" value="P-loop_NTPase"/>
</dbReference>
<keyword evidence="2" id="KW-0175">Coiled coil</keyword>
<dbReference type="PROSITE" id="PS50067">
    <property type="entry name" value="KINESIN_MOTOR_2"/>
    <property type="match status" value="1"/>
</dbReference>
<evidence type="ECO:0000256" key="1">
    <source>
        <dbReference type="PROSITE-ProRule" id="PRU00283"/>
    </source>
</evidence>
<dbReference type="SMART" id="SM00129">
    <property type="entry name" value="KISc"/>
    <property type="match status" value="1"/>
</dbReference>
<feature type="binding site" evidence="1">
    <location>
        <begin position="157"/>
        <end position="164"/>
    </location>
    <ligand>
        <name>ATP</name>
        <dbReference type="ChEBI" id="CHEBI:30616"/>
    </ligand>
</feature>
<dbReference type="InterPro" id="IPR036961">
    <property type="entry name" value="Kinesin_motor_dom_sf"/>
</dbReference>
<keyword evidence="1" id="KW-0505">Motor protein</keyword>
<dbReference type="InterPro" id="IPR027640">
    <property type="entry name" value="Kinesin-like_fam"/>
</dbReference>
<feature type="compositionally biased region" description="Low complexity" evidence="3">
    <location>
        <begin position="1"/>
        <end position="10"/>
    </location>
</feature>
<feature type="compositionally biased region" description="Basic residues" evidence="3">
    <location>
        <begin position="11"/>
        <end position="20"/>
    </location>
</feature>
<dbReference type="GO" id="GO:0005871">
    <property type="term" value="C:kinesin complex"/>
    <property type="evidence" value="ECO:0007669"/>
    <property type="project" value="TreeGrafter"/>
</dbReference>
<feature type="compositionally biased region" description="Basic and acidic residues" evidence="3">
    <location>
        <begin position="598"/>
        <end position="607"/>
    </location>
</feature>